<sequence>MIINNNISSLRAVNILTRTNRDITGALAKLSSGLRISQAADDAAGLGITEGMRSQYRGLDRAIQNSQDGINMIQTAEGALGEVHSILQKMRELSVNAASDTLTVNDRGFIQLEMDQLVDEIDRISQTTQFNKKKLLNGDSAALVSSSRLDVDVIVRGGLRSTDIFGQKKAQEGNYRIEVEAESTGRGQVLKSNIFKVIDHGEFLLSQSGMGMGYAMSSSSGISVSPAGNIASGSTKLYDIDRFWDRNGRFLIEDPQLLTVIQGDGKRASVTIYKDDTLRDLAEKVSIAILAGLGQGSGDDYVDISGAGGDPAAAESAIIEGLKNGWLEASAKRIKDYYGMDATSTAYSESVRVNILTDAPYGILAMASSGYAHNGTTVTKKDFVLNLDAADFSPGTGESGVSRQVEDGMKLYNDRIIAHEMVHLLVGTTIFTEQVGVNNDIPIWMNEGLAELIHGADERLLGLEGGTVDGLDATEISNYISKAIAWDGSDQAYAGAYLMVRAMVQNGTAGDSSIKNILAAIQGDAADGLTDGEVASAVAGSTNFTSGTVAGLAAEIKTWAENNFKVGGAHEITAAMLTNDDTGAIGGLDVSGGSALNAEAVVNESGTTSSDQPLSSYGWTVVYPSGTPSNTWESASAAMVWSSDNPMVVRGVNGVYSPTDSGIDFNSVNGTLVVHSGIVGKAGELSFSGDEDLLNALGFTEIQSSEDAVYSVTVRDAHSGKALKEGLRISGPELIGAVHSNVDVSLGVNAAISAVWDVKSGSYRFSGGRDNSMAFDVHLADNTTVFQIGANEREDLAIDMGKMSTSALGLDGILVIDRDHASRAISSIDSAIERVSIQRSKLGSYEKRLEHAIANLTVSYTNLVESESRIRDVDMAKEMMNFTRLNIYLQSGNAMLGQANQVPQAVLQLIR</sequence>
<dbReference type="GO" id="GO:0005198">
    <property type="term" value="F:structural molecule activity"/>
    <property type="evidence" value="ECO:0007669"/>
    <property type="project" value="UniProtKB-UniRule"/>
</dbReference>
<dbReference type="Pfam" id="PF00700">
    <property type="entry name" value="Flagellin_C"/>
    <property type="match status" value="1"/>
</dbReference>
<dbReference type="InterPro" id="IPR001492">
    <property type="entry name" value="Flagellin"/>
</dbReference>
<keyword evidence="7" id="KW-1185">Reference proteome</keyword>
<dbReference type="SUPFAM" id="SSF64518">
    <property type="entry name" value="Phase 1 flagellin"/>
    <property type="match status" value="1"/>
</dbReference>
<protein>
    <recommendedName>
        <fullName evidence="3">Flagellin</fullName>
    </recommendedName>
</protein>
<evidence type="ECO:0000259" key="5">
    <source>
        <dbReference type="Pfam" id="PF00700"/>
    </source>
</evidence>
<dbReference type="EMBL" id="FXBB01000006">
    <property type="protein sequence ID" value="SMG20292.1"/>
    <property type="molecule type" value="Genomic_DNA"/>
</dbReference>
<dbReference type="Gene3D" id="6.10.10.10">
    <property type="entry name" value="Flagellar export chaperone, C-terminal domain"/>
    <property type="match status" value="1"/>
</dbReference>
<keyword evidence="2 3" id="KW-0975">Bacterial flagellum</keyword>
<comment type="function">
    <text evidence="3">Flagellin is the subunit protein which polymerizes to form the filaments of bacterial flagella.</text>
</comment>
<dbReference type="Pfam" id="PF00669">
    <property type="entry name" value="Flagellin_N"/>
    <property type="match status" value="1"/>
</dbReference>
<evidence type="ECO:0000256" key="2">
    <source>
        <dbReference type="ARBA" id="ARBA00023143"/>
    </source>
</evidence>
<keyword evidence="6" id="KW-0282">Flagellum</keyword>
<name>A0A1X7J0K1_9BACT</name>
<accession>A0A1X7J0K1</accession>
<evidence type="ECO:0000313" key="6">
    <source>
        <dbReference type="EMBL" id="SMG20292.1"/>
    </source>
</evidence>
<evidence type="ECO:0000313" key="7">
    <source>
        <dbReference type="Proteomes" id="UP000193355"/>
    </source>
</evidence>
<dbReference type="GO" id="GO:0005576">
    <property type="term" value="C:extracellular region"/>
    <property type="evidence" value="ECO:0007669"/>
    <property type="project" value="UniProtKB-SubCell"/>
</dbReference>
<dbReference type="PRINTS" id="PR00207">
    <property type="entry name" value="FLAGELLIN"/>
</dbReference>
<dbReference type="PANTHER" id="PTHR42792">
    <property type="entry name" value="FLAGELLIN"/>
    <property type="match status" value="1"/>
</dbReference>
<comment type="similarity">
    <text evidence="1 3">Belongs to the bacterial flagellin family.</text>
</comment>
<dbReference type="GO" id="GO:0009288">
    <property type="term" value="C:bacterial-type flagellum"/>
    <property type="evidence" value="ECO:0007669"/>
    <property type="project" value="UniProtKB-SubCell"/>
</dbReference>
<evidence type="ECO:0000256" key="3">
    <source>
        <dbReference type="RuleBase" id="RU362073"/>
    </source>
</evidence>
<evidence type="ECO:0000259" key="4">
    <source>
        <dbReference type="Pfam" id="PF00669"/>
    </source>
</evidence>
<organism evidence="6 7">
    <name type="scientific">Dethiosulfovibrio salsuginis</name>
    <dbReference type="NCBI Taxonomy" id="561720"/>
    <lineage>
        <taxon>Bacteria</taxon>
        <taxon>Thermotogati</taxon>
        <taxon>Synergistota</taxon>
        <taxon>Synergistia</taxon>
        <taxon>Synergistales</taxon>
        <taxon>Dethiosulfovibrionaceae</taxon>
        <taxon>Dethiosulfovibrio</taxon>
    </lineage>
</organism>
<evidence type="ECO:0000256" key="1">
    <source>
        <dbReference type="ARBA" id="ARBA00005709"/>
    </source>
</evidence>
<keyword evidence="6" id="KW-0969">Cilium</keyword>
<feature type="domain" description="Flagellin C-terminal" evidence="5">
    <location>
        <begin position="826"/>
        <end position="910"/>
    </location>
</feature>
<gene>
    <name evidence="6" type="ORF">SAMN06275492_10672</name>
</gene>
<dbReference type="PANTHER" id="PTHR42792:SF2">
    <property type="entry name" value="FLAGELLIN"/>
    <property type="match status" value="1"/>
</dbReference>
<dbReference type="InterPro" id="IPR001029">
    <property type="entry name" value="Flagellin_N"/>
</dbReference>
<dbReference type="InterPro" id="IPR046358">
    <property type="entry name" value="Flagellin_C"/>
</dbReference>
<dbReference type="Gene3D" id="1.20.1330.10">
    <property type="entry name" value="f41 fragment of flagellin, N-terminal domain"/>
    <property type="match status" value="2"/>
</dbReference>
<keyword evidence="3" id="KW-0964">Secreted</keyword>
<reference evidence="7" key="1">
    <citation type="submission" date="2017-04" db="EMBL/GenBank/DDBJ databases">
        <authorList>
            <person name="Varghese N."/>
            <person name="Submissions S."/>
        </authorList>
    </citation>
    <scope>NUCLEOTIDE SEQUENCE [LARGE SCALE GENOMIC DNA]</scope>
    <source>
        <strain evidence="7">USBA 82</strain>
    </source>
</reference>
<dbReference type="AlphaFoldDB" id="A0A1X7J0K1"/>
<proteinExistence type="inferred from homology"/>
<feature type="domain" description="Flagellin N-terminal" evidence="4">
    <location>
        <begin position="3"/>
        <end position="139"/>
    </location>
</feature>
<dbReference type="InterPro" id="IPR042187">
    <property type="entry name" value="Flagellin_C_sub2"/>
</dbReference>
<comment type="subcellular location">
    <subcellularLocation>
        <location evidence="3">Secreted</location>
    </subcellularLocation>
    <subcellularLocation>
        <location evidence="3">Bacterial flagellum</location>
    </subcellularLocation>
</comment>
<dbReference type="STRING" id="561720.SAMN06275492_10672"/>
<dbReference type="Proteomes" id="UP000193355">
    <property type="component" value="Unassembled WGS sequence"/>
</dbReference>
<keyword evidence="6" id="KW-0966">Cell projection</keyword>
<dbReference type="RefSeq" id="WP_085544068.1">
    <property type="nucleotide sequence ID" value="NZ_FXBB01000006.1"/>
</dbReference>